<dbReference type="GeneID" id="34607557"/>
<dbReference type="InterPro" id="IPR036047">
    <property type="entry name" value="F-box-like_dom_sf"/>
</dbReference>
<dbReference type="Gene3D" id="1.20.1280.50">
    <property type="match status" value="1"/>
</dbReference>
<evidence type="ECO:0000256" key="1">
    <source>
        <dbReference type="SAM" id="MobiDB-lite"/>
    </source>
</evidence>
<reference evidence="4" key="1">
    <citation type="journal article" date="2017" name="Genome Biol.">
        <title>Comparative genomics reveals high biological diversity and specific adaptations in the industrially and medically important fungal genus Aspergillus.</title>
        <authorList>
            <person name="de Vries R.P."/>
            <person name="Riley R."/>
            <person name="Wiebenga A."/>
            <person name="Aguilar-Osorio G."/>
            <person name="Amillis S."/>
            <person name="Uchima C.A."/>
            <person name="Anderluh G."/>
            <person name="Asadollahi M."/>
            <person name="Askin M."/>
            <person name="Barry K."/>
            <person name="Battaglia E."/>
            <person name="Bayram O."/>
            <person name="Benocci T."/>
            <person name="Braus-Stromeyer S.A."/>
            <person name="Caldana C."/>
            <person name="Canovas D."/>
            <person name="Cerqueira G.C."/>
            <person name="Chen F."/>
            <person name="Chen W."/>
            <person name="Choi C."/>
            <person name="Clum A."/>
            <person name="Dos Santos R.A."/>
            <person name="Damasio A.R."/>
            <person name="Diallinas G."/>
            <person name="Emri T."/>
            <person name="Fekete E."/>
            <person name="Flipphi M."/>
            <person name="Freyberg S."/>
            <person name="Gallo A."/>
            <person name="Gournas C."/>
            <person name="Habgood R."/>
            <person name="Hainaut M."/>
            <person name="Harispe M.L."/>
            <person name="Henrissat B."/>
            <person name="Hilden K.S."/>
            <person name="Hope R."/>
            <person name="Hossain A."/>
            <person name="Karabika E."/>
            <person name="Karaffa L."/>
            <person name="Karanyi Z."/>
            <person name="Krasevec N."/>
            <person name="Kuo A."/>
            <person name="Kusch H."/>
            <person name="LaButti K."/>
            <person name="Lagendijk E.L."/>
            <person name="Lapidus A."/>
            <person name="Levasseur A."/>
            <person name="Lindquist E."/>
            <person name="Lipzen A."/>
            <person name="Logrieco A.F."/>
            <person name="MacCabe A."/>
            <person name="Maekelae M.R."/>
            <person name="Malavazi I."/>
            <person name="Melin P."/>
            <person name="Meyer V."/>
            <person name="Mielnichuk N."/>
            <person name="Miskei M."/>
            <person name="Molnar A.P."/>
            <person name="Mule G."/>
            <person name="Ngan C.Y."/>
            <person name="Orejas M."/>
            <person name="Orosz E."/>
            <person name="Ouedraogo J.P."/>
            <person name="Overkamp K.M."/>
            <person name="Park H.-S."/>
            <person name="Perrone G."/>
            <person name="Piumi F."/>
            <person name="Punt P.J."/>
            <person name="Ram A.F."/>
            <person name="Ramon A."/>
            <person name="Rauscher S."/>
            <person name="Record E."/>
            <person name="Riano-Pachon D.M."/>
            <person name="Robert V."/>
            <person name="Roehrig J."/>
            <person name="Ruller R."/>
            <person name="Salamov A."/>
            <person name="Salih N.S."/>
            <person name="Samson R.A."/>
            <person name="Sandor E."/>
            <person name="Sanguinetti M."/>
            <person name="Schuetze T."/>
            <person name="Sepcic K."/>
            <person name="Shelest E."/>
            <person name="Sherlock G."/>
            <person name="Sophianopoulou V."/>
            <person name="Squina F.M."/>
            <person name="Sun H."/>
            <person name="Susca A."/>
            <person name="Todd R.B."/>
            <person name="Tsang A."/>
            <person name="Unkles S.E."/>
            <person name="van de Wiele N."/>
            <person name="van Rossen-Uffink D."/>
            <person name="Oliveira J.V."/>
            <person name="Vesth T.C."/>
            <person name="Visser J."/>
            <person name="Yu J.-H."/>
            <person name="Zhou M."/>
            <person name="Andersen M.R."/>
            <person name="Archer D.B."/>
            <person name="Baker S.E."/>
            <person name="Benoit I."/>
            <person name="Brakhage A.A."/>
            <person name="Braus G.H."/>
            <person name="Fischer R."/>
            <person name="Frisvad J.C."/>
            <person name="Goldman G.H."/>
            <person name="Houbraken J."/>
            <person name="Oakley B."/>
            <person name="Pocsi I."/>
            <person name="Scazzocchio C."/>
            <person name="Seiboth B."/>
            <person name="vanKuyk P.A."/>
            <person name="Wortman J."/>
            <person name="Dyer P.S."/>
            <person name="Grigoriev I.V."/>
        </authorList>
    </citation>
    <scope>NUCLEOTIDE SEQUENCE [LARGE SCALE GENOMIC DNA]</scope>
    <source>
        <strain evidence="4">CBS 506.65</strain>
    </source>
</reference>
<keyword evidence="4" id="KW-1185">Reference proteome</keyword>
<evidence type="ECO:0000313" key="3">
    <source>
        <dbReference type="EMBL" id="OJJ47756.1"/>
    </source>
</evidence>
<dbReference type="STRING" id="1073090.A0A1L9SKW6"/>
<protein>
    <recommendedName>
        <fullName evidence="2">F-box domain-containing protein</fullName>
    </recommendedName>
</protein>
<dbReference type="CDD" id="cd09917">
    <property type="entry name" value="F-box_SF"/>
    <property type="match status" value="1"/>
</dbReference>
<feature type="region of interest" description="Disordered" evidence="1">
    <location>
        <begin position="421"/>
        <end position="453"/>
    </location>
</feature>
<dbReference type="Proteomes" id="UP000184188">
    <property type="component" value="Unassembled WGS sequence"/>
</dbReference>
<dbReference type="SUPFAM" id="SSF50978">
    <property type="entry name" value="WD40 repeat-like"/>
    <property type="match status" value="1"/>
</dbReference>
<dbReference type="SUPFAM" id="SSF81383">
    <property type="entry name" value="F-box domain"/>
    <property type="match status" value="1"/>
</dbReference>
<sequence>MLADLPSEIIYEIATHLLTASALASLSQTCRRLNQIVTAEDSRIFRALVKSRFPYIQTPSFWRDAAQALTARSRALDRHAVIARFVLPAEDAVKIGSHRATRRDNPTLGYRPAIDSYELWTGGKWADKREVVAWGAADELMIRIKESGASAGEKWLVFNDLDHISSYDDICGVHLLKPTHHSAREDGHEHLIFGRVRGDLVHLAVSPEEKTHEYRQKFVTHGQELVRTDLSNGNEPILAAHFDNGSIGLYHTVSEEAEVEPFGSLRLESADSGTRHGYSKFLSPSRIAVGTGGLMNSLSICTITPETVSVCREIGVESLDLEERAGMSWKATVSGIAPLTCQTAGGASGDVFLAAWGDRAIRVHDLRSPEPFVSTYRDETDNNPVYSLQPFGHDRFLVGAGGDSVLKIFDLRMQTTCKHLDSQHGLGLPPPTPSSRMSSMADGPRNRNPGSRKNFSLFLSYNPPVNGRGIHYQRRRHRTSNDRSYRGPIYTLSSPSPSSPTIYAGIIDGVLQLDFASADDLTGSCRKWYEDNLSLNLDWSRSAPLRTKILDLSGYERPDADDLTTTSRLRTQRPFESLEAAETESGWDQRWEPLDDGAWRRRAQDK</sequence>
<feature type="region of interest" description="Disordered" evidence="1">
    <location>
        <begin position="561"/>
        <end position="591"/>
    </location>
</feature>
<organism evidence="3 4">
    <name type="scientific">Penicilliopsis zonata CBS 506.65</name>
    <dbReference type="NCBI Taxonomy" id="1073090"/>
    <lineage>
        <taxon>Eukaryota</taxon>
        <taxon>Fungi</taxon>
        <taxon>Dikarya</taxon>
        <taxon>Ascomycota</taxon>
        <taxon>Pezizomycotina</taxon>
        <taxon>Eurotiomycetes</taxon>
        <taxon>Eurotiomycetidae</taxon>
        <taxon>Eurotiales</taxon>
        <taxon>Aspergillaceae</taxon>
        <taxon>Penicilliopsis</taxon>
    </lineage>
</organism>
<dbReference type="OrthoDB" id="1259151at2759"/>
<evidence type="ECO:0000259" key="2">
    <source>
        <dbReference type="PROSITE" id="PS50181"/>
    </source>
</evidence>
<feature type="domain" description="F-box" evidence="2">
    <location>
        <begin position="1"/>
        <end position="48"/>
    </location>
</feature>
<dbReference type="InterPro" id="IPR015943">
    <property type="entry name" value="WD40/YVTN_repeat-like_dom_sf"/>
</dbReference>
<dbReference type="Pfam" id="PF12937">
    <property type="entry name" value="F-box-like"/>
    <property type="match status" value="1"/>
</dbReference>
<dbReference type="Gene3D" id="2.130.10.10">
    <property type="entry name" value="YVTN repeat-like/Quinoprotein amine dehydrogenase"/>
    <property type="match status" value="1"/>
</dbReference>
<dbReference type="InterPro" id="IPR036322">
    <property type="entry name" value="WD40_repeat_dom_sf"/>
</dbReference>
<evidence type="ECO:0000313" key="4">
    <source>
        <dbReference type="Proteomes" id="UP000184188"/>
    </source>
</evidence>
<dbReference type="EMBL" id="KV878340">
    <property type="protein sequence ID" value="OJJ47756.1"/>
    <property type="molecule type" value="Genomic_DNA"/>
</dbReference>
<dbReference type="SMART" id="SM00256">
    <property type="entry name" value="FBOX"/>
    <property type="match status" value="1"/>
</dbReference>
<dbReference type="VEuPathDB" id="FungiDB:ASPZODRAFT_114822"/>
<gene>
    <name evidence="3" type="ORF">ASPZODRAFT_114822</name>
</gene>
<dbReference type="PROSITE" id="PS50181">
    <property type="entry name" value="FBOX"/>
    <property type="match status" value="1"/>
</dbReference>
<dbReference type="AlphaFoldDB" id="A0A1L9SKW6"/>
<dbReference type="RefSeq" id="XP_022582266.1">
    <property type="nucleotide sequence ID" value="XM_022721092.1"/>
</dbReference>
<dbReference type="InterPro" id="IPR001810">
    <property type="entry name" value="F-box_dom"/>
</dbReference>
<proteinExistence type="predicted"/>
<name>A0A1L9SKW6_9EURO</name>
<accession>A0A1L9SKW6</accession>
<feature type="region of interest" description="Disordered" evidence="1">
    <location>
        <begin position="473"/>
        <end position="492"/>
    </location>
</feature>